<feature type="domain" description="TsaA-like" evidence="3">
    <location>
        <begin position="6"/>
        <end position="132"/>
    </location>
</feature>
<dbReference type="SUPFAM" id="SSF118196">
    <property type="entry name" value="YaeB-like"/>
    <property type="match status" value="1"/>
</dbReference>
<sequence>MSAIVFKPIGTVRTEATVVPRHWTVSQVEGTLLIDDAYQEGLRDIRAGQKIIVLFHFHKSQPFSAQDLIQKPPHRNEFLGVFSTCSPRRPNPIGLSVVEVLDVQGSALRVKGIDMIDGTPILDIKPWMTPDS</sequence>
<dbReference type="EMBL" id="DSTK01000016">
    <property type="protein sequence ID" value="HFK96765.1"/>
    <property type="molecule type" value="Genomic_DNA"/>
</dbReference>
<dbReference type="CDD" id="cd09281">
    <property type="entry name" value="UPF0066"/>
    <property type="match status" value="1"/>
</dbReference>
<dbReference type="PROSITE" id="PS51668">
    <property type="entry name" value="TSAA_2"/>
    <property type="match status" value="1"/>
</dbReference>
<protein>
    <submittedName>
        <fullName evidence="4">tRNA (N6-threonylcarbamoyladenosine(37)-N6)-methyltransferase TrmO</fullName>
    </submittedName>
</protein>
<gene>
    <name evidence="4" type="primary">tsaA</name>
    <name evidence="4" type="ORF">ENS06_05500</name>
</gene>
<evidence type="ECO:0000256" key="2">
    <source>
        <dbReference type="ARBA" id="ARBA00033753"/>
    </source>
</evidence>
<proteinExistence type="inferred from homology"/>
<dbReference type="GO" id="GO:0032259">
    <property type="term" value="P:methylation"/>
    <property type="evidence" value="ECO:0007669"/>
    <property type="project" value="UniProtKB-KW"/>
</dbReference>
<dbReference type="InterPro" id="IPR036413">
    <property type="entry name" value="YaeB-like_sf"/>
</dbReference>
<keyword evidence="1" id="KW-0949">S-adenosyl-L-methionine</keyword>
<dbReference type="GO" id="GO:0008168">
    <property type="term" value="F:methyltransferase activity"/>
    <property type="evidence" value="ECO:0007669"/>
    <property type="project" value="UniProtKB-KW"/>
</dbReference>
<dbReference type="PANTHER" id="PTHR12818">
    <property type="entry name" value="TRNA (ADENINE(37)-N6)-METHYLTRANSFERASE"/>
    <property type="match status" value="1"/>
</dbReference>
<comment type="caution">
    <text evidence="4">The sequence shown here is derived from an EMBL/GenBank/DDBJ whole genome shotgun (WGS) entry which is preliminary data.</text>
</comment>
<evidence type="ECO:0000313" key="4">
    <source>
        <dbReference type="EMBL" id="HFK96765.1"/>
    </source>
</evidence>
<dbReference type="Pfam" id="PF01980">
    <property type="entry name" value="TrmO_N"/>
    <property type="match status" value="1"/>
</dbReference>
<dbReference type="InterPro" id="IPR036414">
    <property type="entry name" value="YaeB_N_sf"/>
</dbReference>
<dbReference type="PANTHER" id="PTHR12818:SF0">
    <property type="entry name" value="TRNA (ADENINE(37)-N6)-METHYLTRANSFERASE"/>
    <property type="match status" value="1"/>
</dbReference>
<keyword evidence="4" id="KW-0808">Transferase</keyword>
<evidence type="ECO:0000259" key="3">
    <source>
        <dbReference type="PROSITE" id="PS51668"/>
    </source>
</evidence>
<comment type="similarity">
    <text evidence="2">Belongs to the tRNA methyltransferase O family.</text>
</comment>
<keyword evidence="4" id="KW-0489">Methyltransferase</keyword>
<dbReference type="AlphaFoldDB" id="A0A832A029"/>
<organism evidence="4">
    <name type="scientific">Desulfacinum infernum</name>
    <dbReference type="NCBI Taxonomy" id="35837"/>
    <lineage>
        <taxon>Bacteria</taxon>
        <taxon>Pseudomonadati</taxon>
        <taxon>Thermodesulfobacteriota</taxon>
        <taxon>Syntrophobacteria</taxon>
        <taxon>Syntrophobacterales</taxon>
        <taxon>Syntrophobacteraceae</taxon>
        <taxon>Desulfacinum</taxon>
    </lineage>
</organism>
<reference evidence="4" key="1">
    <citation type="journal article" date="2020" name="mSystems">
        <title>Genome- and Community-Level Interaction Insights into Carbon Utilization and Element Cycling Functions of Hydrothermarchaeota in Hydrothermal Sediment.</title>
        <authorList>
            <person name="Zhou Z."/>
            <person name="Liu Y."/>
            <person name="Xu W."/>
            <person name="Pan J."/>
            <person name="Luo Z.H."/>
            <person name="Li M."/>
        </authorList>
    </citation>
    <scope>NUCLEOTIDE SEQUENCE [LARGE SCALE GENOMIC DNA]</scope>
    <source>
        <strain evidence="4">SpSt-456</strain>
    </source>
</reference>
<accession>A0A832A029</accession>
<dbReference type="Gene3D" id="2.40.30.70">
    <property type="entry name" value="YaeB-like"/>
    <property type="match status" value="1"/>
</dbReference>
<dbReference type="NCBIfam" id="TIGR00104">
    <property type="entry name" value="tRNA_TsaA"/>
    <property type="match status" value="1"/>
</dbReference>
<dbReference type="InterPro" id="IPR040372">
    <property type="entry name" value="YaeB-like"/>
</dbReference>
<evidence type="ECO:0000256" key="1">
    <source>
        <dbReference type="ARBA" id="ARBA00022691"/>
    </source>
</evidence>
<name>A0A832A029_9BACT</name>
<dbReference type="InterPro" id="IPR023370">
    <property type="entry name" value="TrmO-like_N"/>
</dbReference>